<sequence>MPDYQATRNQVTRSQVLIQILRYNHQLQNLVQGLKVVKTQAINLRTFIDPS</sequence>
<organism evidence="1 2">
    <name type="scientific">Portunus trituberculatus</name>
    <name type="common">Swimming crab</name>
    <name type="synonym">Neptunus trituberculatus</name>
    <dbReference type="NCBI Taxonomy" id="210409"/>
    <lineage>
        <taxon>Eukaryota</taxon>
        <taxon>Metazoa</taxon>
        <taxon>Ecdysozoa</taxon>
        <taxon>Arthropoda</taxon>
        <taxon>Crustacea</taxon>
        <taxon>Multicrustacea</taxon>
        <taxon>Malacostraca</taxon>
        <taxon>Eumalacostraca</taxon>
        <taxon>Eucarida</taxon>
        <taxon>Decapoda</taxon>
        <taxon>Pleocyemata</taxon>
        <taxon>Brachyura</taxon>
        <taxon>Eubrachyura</taxon>
        <taxon>Portunoidea</taxon>
        <taxon>Portunidae</taxon>
        <taxon>Portuninae</taxon>
        <taxon>Portunus</taxon>
    </lineage>
</organism>
<keyword evidence="2" id="KW-1185">Reference proteome</keyword>
<name>A0A5B7GIL3_PORTR</name>
<reference evidence="1 2" key="1">
    <citation type="submission" date="2019-05" db="EMBL/GenBank/DDBJ databases">
        <title>Another draft genome of Portunus trituberculatus and its Hox gene families provides insights of decapod evolution.</title>
        <authorList>
            <person name="Jeong J.-H."/>
            <person name="Song I."/>
            <person name="Kim S."/>
            <person name="Choi T."/>
            <person name="Kim D."/>
            <person name="Ryu S."/>
            <person name="Kim W."/>
        </authorList>
    </citation>
    <scope>NUCLEOTIDE SEQUENCE [LARGE SCALE GENOMIC DNA]</scope>
    <source>
        <tissue evidence="1">Muscle</tissue>
    </source>
</reference>
<protein>
    <submittedName>
        <fullName evidence="1">Uncharacterized protein</fullName>
    </submittedName>
</protein>
<comment type="caution">
    <text evidence="1">The sequence shown here is derived from an EMBL/GenBank/DDBJ whole genome shotgun (WGS) entry which is preliminary data.</text>
</comment>
<gene>
    <name evidence="1" type="ORF">E2C01_051395</name>
</gene>
<accession>A0A5B7GIL3</accession>
<dbReference type="EMBL" id="VSRR010014768">
    <property type="protein sequence ID" value="MPC57416.1"/>
    <property type="molecule type" value="Genomic_DNA"/>
</dbReference>
<evidence type="ECO:0000313" key="1">
    <source>
        <dbReference type="EMBL" id="MPC57416.1"/>
    </source>
</evidence>
<dbReference type="AlphaFoldDB" id="A0A5B7GIL3"/>
<dbReference type="Proteomes" id="UP000324222">
    <property type="component" value="Unassembled WGS sequence"/>
</dbReference>
<proteinExistence type="predicted"/>
<evidence type="ECO:0000313" key="2">
    <source>
        <dbReference type="Proteomes" id="UP000324222"/>
    </source>
</evidence>